<keyword evidence="2" id="KW-1185">Reference proteome</keyword>
<sequence length="346" mass="38680">MTVDGFFRLEATMKLPMPRGPITDQLLFELRAAPHPFTIKSAHSADSAIGDEDLQLALFACYELHYQSFDGVDDEWEWYLSLLALREKLEERLAQKLAPVPLRPHVSAASVPQELKQLVATADSGPPLSGFLHKTASLEQFREFVMHRSIYHLKEADPHTWGIPRLYGPAKAALVEIQADEYGGGRAERMHSELFRTTMCALELDDSYGAYLDQVPAVTLAISNVMSMFGLHRRYRGALLGHLAAFEMTSSLPNFKYSEGLRRLGGGARARRFYDEHVQADAVHEQIAVHDMCGSFADAHPNLAGDILYGADCALTLDRMFAEHVMNCWTKGVTSLREEYPEAGPR</sequence>
<evidence type="ECO:0000313" key="2">
    <source>
        <dbReference type="Proteomes" id="UP000650628"/>
    </source>
</evidence>
<dbReference type="EMBL" id="BOOO01000049">
    <property type="protein sequence ID" value="GII34376.1"/>
    <property type="molecule type" value="Genomic_DNA"/>
</dbReference>
<evidence type="ECO:0000313" key="1">
    <source>
        <dbReference type="EMBL" id="GII34376.1"/>
    </source>
</evidence>
<reference evidence="1 2" key="1">
    <citation type="submission" date="2021-01" db="EMBL/GenBank/DDBJ databases">
        <title>Whole genome shotgun sequence of Planotetraspora mira NBRC 15435.</title>
        <authorList>
            <person name="Komaki H."/>
            <person name="Tamura T."/>
        </authorList>
    </citation>
    <scope>NUCLEOTIDE SEQUENCE [LARGE SCALE GENOMIC DNA]</scope>
    <source>
        <strain evidence="1 2">NBRC 15435</strain>
    </source>
</reference>
<name>A0A8J3TXM3_9ACTN</name>
<dbReference type="Proteomes" id="UP000650628">
    <property type="component" value="Unassembled WGS sequence"/>
</dbReference>
<dbReference type="SUPFAM" id="SSF48613">
    <property type="entry name" value="Heme oxygenase-like"/>
    <property type="match status" value="1"/>
</dbReference>
<dbReference type="Gene3D" id="1.20.910.10">
    <property type="entry name" value="Heme oxygenase-like"/>
    <property type="match status" value="1"/>
</dbReference>
<evidence type="ECO:0008006" key="3">
    <source>
        <dbReference type="Google" id="ProtNLM"/>
    </source>
</evidence>
<dbReference type="AlphaFoldDB" id="A0A8J3TXM3"/>
<proteinExistence type="predicted"/>
<protein>
    <recommendedName>
        <fullName evidence="3">Iron-containing redox enzyme family protein</fullName>
    </recommendedName>
</protein>
<comment type="caution">
    <text evidence="1">The sequence shown here is derived from an EMBL/GenBank/DDBJ whole genome shotgun (WGS) entry which is preliminary data.</text>
</comment>
<organism evidence="1 2">
    <name type="scientific">Planotetraspora mira</name>
    <dbReference type="NCBI Taxonomy" id="58121"/>
    <lineage>
        <taxon>Bacteria</taxon>
        <taxon>Bacillati</taxon>
        <taxon>Actinomycetota</taxon>
        <taxon>Actinomycetes</taxon>
        <taxon>Streptosporangiales</taxon>
        <taxon>Streptosporangiaceae</taxon>
        <taxon>Planotetraspora</taxon>
    </lineage>
</organism>
<gene>
    <name evidence="1" type="ORF">Pmi06nite_78180</name>
</gene>
<dbReference type="InterPro" id="IPR016084">
    <property type="entry name" value="Haem_Oase-like_multi-hlx"/>
</dbReference>
<accession>A0A8J3TXM3</accession>
<dbReference type="Pfam" id="PF14518">
    <property type="entry name" value="Haem_oxygenas_2"/>
    <property type="match status" value="1"/>
</dbReference>
<dbReference type="SMART" id="SM01236">
    <property type="entry name" value="Haem_oxygenase_2"/>
    <property type="match status" value="1"/>
</dbReference>